<sequence length="700" mass="80216">METVGFQQQSRMGTALHPTGSSYTDWQTPQISGKSLSRMPFPHGPRKVGDVAKDENVEDFCNASGSTTFQPIKSQVTIPTAHVVPCATVAASSNTHVQGRTQLPTETALPVYPNLPMLDPSTADDTRKFEMPNIEPTLNQSELLNTFCSDMKHEISTAAASTMATHYKALPESKETGGIECTSRTGFSGVTHQGWGSDSFKQHPAGEYGAWRQQQSQYVDNLRLKMEKLQLMKDYSTMLIHPAALHQNSSDWDRVLKASDSNLLEKQMMLERQRQHISQLEQRLRESEMKAHSTILSQTSPYNDMCMIRMQDLQREVTFLRAQFAEKTESSGREKAELEKRLCAVEAENRGLRESIKEAALKHSEELKKQEERVKGRERHINSLKKKCQKEAEQNKEKQQKIESLERYMADLPTAQDHQKHLHQLKDFQEKNRLLQEQVSDLERKLSESRATCRETETKLSAETFKVHEHLNTIESLQKELKKLETTDWKVEEKRLLQEADDLRREVESHQKEQEGLRKVVENQKKKMEQMCAKTKELEDQVCHEEGMGQALREESQRKEAALQQLKTAVKELAIQNQDLMERNVTLQEQLRLACIKGKPTQMEATQLLKLYKEMNHCQKDLRSICTLLSQRIQGSDPNLSMLLGVHSASILEDQEEPSDLLSLERYLNGIAQLRKDIEDLRTTISDRYAQDMGDNCITQ</sequence>
<dbReference type="AlphaFoldDB" id="A0AAV3B412"/>
<evidence type="ECO:0000256" key="1">
    <source>
        <dbReference type="SAM" id="MobiDB-lite"/>
    </source>
</evidence>
<dbReference type="EMBL" id="DYDO01000001">
    <property type="protein sequence ID" value="DBA33759.1"/>
    <property type="molecule type" value="Genomic_DNA"/>
</dbReference>
<reference evidence="3" key="1">
    <citation type="thesis" date="2020" institute="ProQuest LLC" country="789 East Eisenhower Parkway, Ann Arbor, MI, USA">
        <title>Comparative Genomics and Chromosome Evolution.</title>
        <authorList>
            <person name="Mudd A.B."/>
        </authorList>
    </citation>
    <scope>NUCLEOTIDE SEQUENCE</scope>
    <source>
        <strain evidence="3">1538</strain>
        <tissue evidence="3">Blood</tissue>
    </source>
</reference>
<accession>A0AAV3B412</accession>
<dbReference type="Pfam" id="PF24555">
    <property type="entry name" value="CC4_CEP85"/>
    <property type="match status" value="1"/>
</dbReference>
<feature type="region of interest" description="Disordered" evidence="1">
    <location>
        <begin position="367"/>
        <end position="397"/>
    </location>
</feature>
<dbReference type="Proteomes" id="UP001181693">
    <property type="component" value="Unassembled WGS sequence"/>
</dbReference>
<feature type="compositionally biased region" description="Polar residues" evidence="1">
    <location>
        <begin position="1"/>
        <end position="12"/>
    </location>
</feature>
<dbReference type="PANTHER" id="PTHR31075:SF3">
    <property type="entry name" value="CENTROSOMAL PROTEIN OF 85 KDA"/>
    <property type="match status" value="1"/>
</dbReference>
<dbReference type="PANTHER" id="PTHR31075">
    <property type="entry name" value="CENTROSOMAL PROTEIN OF 85 KDA"/>
    <property type="match status" value="1"/>
</dbReference>
<feature type="region of interest" description="Disordered" evidence="1">
    <location>
        <begin position="1"/>
        <end position="26"/>
    </location>
</feature>
<gene>
    <name evidence="3" type="ORF">GDO54_001397</name>
</gene>
<keyword evidence="4" id="KW-1185">Reference proteome</keyword>
<dbReference type="InterPro" id="IPR040210">
    <property type="entry name" value="Cep85/Cep85L"/>
</dbReference>
<name>A0AAV3B412_PYXAD</name>
<dbReference type="InterPro" id="IPR058190">
    <property type="entry name" value="CC4_CEP85"/>
</dbReference>
<evidence type="ECO:0000313" key="3">
    <source>
        <dbReference type="EMBL" id="DBA33759.1"/>
    </source>
</evidence>
<comment type="caution">
    <text evidence="3">The sequence shown here is derived from an EMBL/GenBank/DDBJ whole genome shotgun (WGS) entry which is preliminary data.</text>
</comment>
<organism evidence="3 4">
    <name type="scientific">Pyxicephalus adspersus</name>
    <name type="common">African bullfrog</name>
    <dbReference type="NCBI Taxonomy" id="30357"/>
    <lineage>
        <taxon>Eukaryota</taxon>
        <taxon>Metazoa</taxon>
        <taxon>Chordata</taxon>
        <taxon>Craniata</taxon>
        <taxon>Vertebrata</taxon>
        <taxon>Euteleostomi</taxon>
        <taxon>Amphibia</taxon>
        <taxon>Batrachia</taxon>
        <taxon>Anura</taxon>
        <taxon>Neobatrachia</taxon>
        <taxon>Ranoidea</taxon>
        <taxon>Pyxicephalidae</taxon>
        <taxon>Pyxicephalinae</taxon>
        <taxon>Pyxicephalus</taxon>
    </lineage>
</organism>
<feature type="compositionally biased region" description="Basic and acidic residues" evidence="1">
    <location>
        <begin position="367"/>
        <end position="381"/>
    </location>
</feature>
<dbReference type="GO" id="GO:0005813">
    <property type="term" value="C:centrosome"/>
    <property type="evidence" value="ECO:0007669"/>
    <property type="project" value="TreeGrafter"/>
</dbReference>
<protein>
    <recommendedName>
        <fullName evidence="2">Centrosomal protein of 85 kDa-like CC4 coiled-coil domain-containing protein</fullName>
    </recommendedName>
</protein>
<evidence type="ECO:0000259" key="2">
    <source>
        <dbReference type="Pfam" id="PF24555"/>
    </source>
</evidence>
<feature type="domain" description="Centrosomal protein of 85 kDa-like CC4 coiled-coil" evidence="2">
    <location>
        <begin position="505"/>
        <end position="588"/>
    </location>
</feature>
<evidence type="ECO:0000313" key="4">
    <source>
        <dbReference type="Proteomes" id="UP001181693"/>
    </source>
</evidence>
<proteinExistence type="predicted"/>